<dbReference type="InterPro" id="IPR013968">
    <property type="entry name" value="PKS_KR"/>
</dbReference>
<dbReference type="PROSITE" id="PS00606">
    <property type="entry name" value="KS3_1"/>
    <property type="match status" value="1"/>
</dbReference>
<dbReference type="Gene3D" id="3.40.366.10">
    <property type="entry name" value="Malonyl-Coenzyme A Acyl Carrier Protein, domain 2"/>
    <property type="match status" value="1"/>
</dbReference>
<organism evidence="8 9">
    <name type="scientific">Legionella maceachernii</name>
    <dbReference type="NCBI Taxonomy" id="466"/>
    <lineage>
        <taxon>Bacteria</taxon>
        <taxon>Pseudomonadati</taxon>
        <taxon>Pseudomonadota</taxon>
        <taxon>Gammaproteobacteria</taxon>
        <taxon>Legionellales</taxon>
        <taxon>Legionellaceae</taxon>
        <taxon>Legionella</taxon>
    </lineage>
</organism>
<keyword evidence="3" id="KW-0596">Phosphopantetheine</keyword>
<dbReference type="InterPro" id="IPR016035">
    <property type="entry name" value="Acyl_Trfase/lysoPLipase"/>
</dbReference>
<dbReference type="InterPro" id="IPR018201">
    <property type="entry name" value="Ketoacyl_synth_AS"/>
</dbReference>
<dbReference type="SUPFAM" id="SSF53901">
    <property type="entry name" value="Thiolase-like"/>
    <property type="match status" value="1"/>
</dbReference>
<dbReference type="Pfam" id="PF02801">
    <property type="entry name" value="Ketoacyl-synt_C"/>
    <property type="match status" value="1"/>
</dbReference>
<comment type="pathway">
    <text evidence="1">Lipid metabolism; fatty acid biosynthesis.</text>
</comment>
<dbReference type="EMBL" id="LNYL01000045">
    <property type="protein sequence ID" value="KTD25170.1"/>
    <property type="molecule type" value="Genomic_DNA"/>
</dbReference>
<protein>
    <submittedName>
        <fullName evidence="8">Polyketide synthase module</fullName>
    </submittedName>
</protein>
<evidence type="ECO:0000256" key="3">
    <source>
        <dbReference type="ARBA" id="ARBA00022450"/>
    </source>
</evidence>
<comment type="caution">
    <text evidence="8">The sequence shown here is derived from an EMBL/GenBank/DDBJ whole genome shotgun (WGS) entry which is preliminary data.</text>
</comment>
<dbReference type="RefSeq" id="WP_058452895.1">
    <property type="nucleotide sequence ID" value="NZ_CAAAIB010000005.1"/>
</dbReference>
<dbReference type="Pfam" id="PF00109">
    <property type="entry name" value="ketoacyl-synt"/>
    <property type="match status" value="1"/>
</dbReference>
<dbReference type="SUPFAM" id="SSF52151">
    <property type="entry name" value="FabD/lysophospholipase-like"/>
    <property type="match status" value="1"/>
</dbReference>
<evidence type="ECO:0000259" key="6">
    <source>
        <dbReference type="PROSITE" id="PS50075"/>
    </source>
</evidence>
<dbReference type="InterPro" id="IPR016039">
    <property type="entry name" value="Thiolase-like"/>
</dbReference>
<name>A0A0W0VYX3_9GAMM</name>
<dbReference type="PROSITE" id="PS52004">
    <property type="entry name" value="KS3_2"/>
    <property type="match status" value="1"/>
</dbReference>
<dbReference type="InterPro" id="IPR009081">
    <property type="entry name" value="PP-bd_ACP"/>
</dbReference>
<feature type="domain" description="Carrier" evidence="6">
    <location>
        <begin position="1210"/>
        <end position="1287"/>
    </location>
</feature>
<dbReference type="InterPro" id="IPR014030">
    <property type="entry name" value="Ketoacyl_synth_N"/>
</dbReference>
<proteinExistence type="inferred from homology"/>
<keyword evidence="5" id="KW-0808">Transferase</keyword>
<dbReference type="SMART" id="SM00825">
    <property type="entry name" value="PKS_KS"/>
    <property type="match status" value="1"/>
</dbReference>
<dbReference type="PATRIC" id="fig|466.6.peg.2281"/>
<dbReference type="GO" id="GO:0004312">
    <property type="term" value="F:fatty acid synthase activity"/>
    <property type="evidence" value="ECO:0007669"/>
    <property type="project" value="TreeGrafter"/>
</dbReference>
<dbReference type="InterPro" id="IPR036291">
    <property type="entry name" value="NAD(P)-bd_dom_sf"/>
</dbReference>
<dbReference type="PANTHER" id="PTHR43775:SF37">
    <property type="entry name" value="SI:DKEY-61P9.11"/>
    <property type="match status" value="1"/>
</dbReference>
<evidence type="ECO:0000256" key="1">
    <source>
        <dbReference type="ARBA" id="ARBA00005194"/>
    </source>
</evidence>
<reference evidence="8 9" key="1">
    <citation type="submission" date="2015-11" db="EMBL/GenBank/DDBJ databases">
        <title>Genomic analysis of 38 Legionella species identifies large and diverse effector repertoires.</title>
        <authorList>
            <person name="Burstein D."/>
            <person name="Amaro F."/>
            <person name="Zusman T."/>
            <person name="Lifshitz Z."/>
            <person name="Cohen O."/>
            <person name="Gilbert J.A."/>
            <person name="Pupko T."/>
            <person name="Shuman H.A."/>
            <person name="Segal G."/>
        </authorList>
    </citation>
    <scope>NUCLEOTIDE SEQUENCE [LARGE SCALE GENOMIC DNA]</scope>
    <source>
        <strain evidence="8 9">PX-1-G2-E2</strain>
    </source>
</reference>
<sequence>MNSSENDIAVIGYSCRVPGASSAEAFWSMLCKAEDALVETTIKADNQISTVMAFSGATEFDANFFNYSRFEAELLDPQQRIFLETCWHALEMAGYAPDSTPGLFGIYAGCAFPTYLLDNIHSYSDKLSHAQKFQLMLANDKDYLATRVAYKLNLSGQAVGVQTACSTSLVALHLACQALLNGELDGALAGGVSLIFPQNEPYTYQEGMILSEDGHCRPFAADASGTVIGDGVGVVVLKRYEDAIRDRDSIYALIKGTAINNDGHRKVSFIAPNVASQAAVISEALAVAQIEPESISYIEAHGTGTKLGDPIEIAALKQVFAQNKIASCALGSVKANIGHLNTASGIIGTIKTIMALHKAQIPPQINCESLNPACEIENSFLYINKTVKSWDSVEVRRAGVSSFGFGGTNAHAILQQATEADSAIPTWTKPFGLKLSAKSLKSLKDIKTAYHLALSDLDDRQLANFCFTANAGRSDFPYRLFFYAKDRASLIAQLSQPLDLPDPIKESSELEFYFPHKSPYGDKIAHQWEQEALYKKLRQHYLQLLGAFPNEMQVDFVNQFALAQYLKRIGIYPSIVSGHGLGLLVAACLGGYLDLEQAIGFLTLESSELQLKQGQLKIKGYDDLEQLQKALLNFARWEQTSVCGEEVLLTMIREQPSELRTPQVWGDGKQFSFNGQDNLLMSLIGFCYTEGVTINWANYYKDVPLFRIAIPGYAFDRQDYNLAKAKQQPDYLYEIQWQPSQLNPKLSLTTDGQLFIVLVRQSELDLWTESLADLNCIFLVDAQDFANNDWTLLNRIYAENQDKAIFIIHALSINSGEIADKEQDIIAQQKMSYAVLLHLGQFLSKNNLQGKLWLLSDALSDFKPINPLHGELSGLAAVMATEIPRHWGGCIHSETASSSDLLKIVALISQAKEPLHVSLDRQGIRQQKLLAIKEERLVQYKPQPGDIYVIAGGSGAVGQLVLQQLVDAGAEHFIVIGRHKPDFELVHFKGKLDYIQCDLADFASLSLALRPWAQNRAVKGMIHAAGLVDDALLLNQSLEKYSALARAKVQGSWNLHLLSLQLGWQLDFFLMFSSLSALFGPLGQANYAAANAFQNHLSVYRQRQRLKSTSILLGSLDNLGMAKSEALKNQGLFERINIQKISPTFFRKALENIYQLDPAQVILQPMDLDNIKTELLTPLQQQLILTKPVAAEKANSNEFRAHLAQQSPATQLDLIIEFLQQRIANKINCPVEQLPLNTGFNELGLDSLMAVDIKEEVDKELAINLPVTAFFNASTVVKLSQVIVDLCQTQKDLRRPERSEWVLGIQEMSHYSGHDGDVRALSEDDLAALIAAEFEQL</sequence>
<comment type="similarity">
    <text evidence="2">Belongs to the short-chain dehydrogenases/reductases (SDR) family.</text>
</comment>
<dbReference type="InterPro" id="IPR050091">
    <property type="entry name" value="PKS_NRPS_Biosynth_Enz"/>
</dbReference>
<feature type="domain" description="Ketosynthase family 3 (KS3)" evidence="7">
    <location>
        <begin position="5"/>
        <end position="416"/>
    </location>
</feature>
<dbReference type="SMART" id="SM00823">
    <property type="entry name" value="PKS_PP"/>
    <property type="match status" value="1"/>
</dbReference>
<dbReference type="InterPro" id="IPR020841">
    <property type="entry name" value="PKS_Beta-ketoAc_synthase_dom"/>
</dbReference>
<dbReference type="CDD" id="cd00833">
    <property type="entry name" value="PKS"/>
    <property type="match status" value="1"/>
</dbReference>
<evidence type="ECO:0000256" key="5">
    <source>
        <dbReference type="ARBA" id="ARBA00022679"/>
    </source>
</evidence>
<evidence type="ECO:0000256" key="2">
    <source>
        <dbReference type="ARBA" id="ARBA00006484"/>
    </source>
</evidence>
<dbReference type="InterPro" id="IPR001227">
    <property type="entry name" value="Ac_transferase_dom_sf"/>
</dbReference>
<dbReference type="OrthoDB" id="9778690at2"/>
<dbReference type="InterPro" id="IPR020806">
    <property type="entry name" value="PKS_PP-bd"/>
</dbReference>
<dbReference type="PANTHER" id="PTHR43775">
    <property type="entry name" value="FATTY ACID SYNTHASE"/>
    <property type="match status" value="1"/>
</dbReference>
<dbReference type="PROSITE" id="PS50075">
    <property type="entry name" value="CARRIER"/>
    <property type="match status" value="1"/>
</dbReference>
<dbReference type="Pfam" id="PF00550">
    <property type="entry name" value="PP-binding"/>
    <property type="match status" value="1"/>
</dbReference>
<dbReference type="SUPFAM" id="SSF51735">
    <property type="entry name" value="NAD(P)-binding Rossmann-fold domains"/>
    <property type="match status" value="2"/>
</dbReference>
<evidence type="ECO:0000313" key="8">
    <source>
        <dbReference type="EMBL" id="KTD25170.1"/>
    </source>
</evidence>
<dbReference type="Pfam" id="PF08659">
    <property type="entry name" value="KR"/>
    <property type="match status" value="1"/>
</dbReference>
<dbReference type="GO" id="GO:0006633">
    <property type="term" value="P:fatty acid biosynthetic process"/>
    <property type="evidence" value="ECO:0007669"/>
    <property type="project" value="UniProtKB-UniPathway"/>
</dbReference>
<dbReference type="GO" id="GO:0031177">
    <property type="term" value="F:phosphopantetheine binding"/>
    <property type="evidence" value="ECO:0007669"/>
    <property type="project" value="InterPro"/>
</dbReference>
<dbReference type="Gene3D" id="3.40.50.720">
    <property type="entry name" value="NAD(P)-binding Rossmann-like Domain"/>
    <property type="match status" value="1"/>
</dbReference>
<dbReference type="InterPro" id="IPR014031">
    <property type="entry name" value="Ketoacyl_synth_C"/>
</dbReference>
<keyword evidence="9" id="KW-1185">Reference proteome</keyword>
<dbReference type="Gene3D" id="1.10.1200.10">
    <property type="entry name" value="ACP-like"/>
    <property type="match status" value="1"/>
</dbReference>
<dbReference type="InterPro" id="IPR036736">
    <property type="entry name" value="ACP-like_sf"/>
</dbReference>
<evidence type="ECO:0000256" key="4">
    <source>
        <dbReference type="ARBA" id="ARBA00022553"/>
    </source>
</evidence>
<dbReference type="SMART" id="SM00822">
    <property type="entry name" value="PKS_KR"/>
    <property type="match status" value="1"/>
</dbReference>
<gene>
    <name evidence="8" type="ORF">Lmac_2148</name>
</gene>
<dbReference type="GO" id="GO:0004315">
    <property type="term" value="F:3-oxoacyl-[acyl-carrier-protein] synthase activity"/>
    <property type="evidence" value="ECO:0007669"/>
    <property type="project" value="InterPro"/>
</dbReference>
<keyword evidence="4" id="KW-0597">Phosphoprotein</keyword>
<dbReference type="Proteomes" id="UP000054908">
    <property type="component" value="Unassembled WGS sequence"/>
</dbReference>
<accession>A0A0W0VYX3</accession>
<evidence type="ECO:0000259" key="7">
    <source>
        <dbReference type="PROSITE" id="PS52004"/>
    </source>
</evidence>
<dbReference type="Pfam" id="PF22621">
    <property type="entry name" value="CurL-like_PKS_C"/>
    <property type="match status" value="1"/>
</dbReference>
<dbReference type="STRING" id="466.Lmac_2148"/>
<dbReference type="Gene3D" id="3.40.47.10">
    <property type="match status" value="1"/>
</dbReference>
<dbReference type="Gene3D" id="1.10.1240.100">
    <property type="match status" value="1"/>
</dbReference>
<evidence type="ECO:0000313" key="9">
    <source>
        <dbReference type="Proteomes" id="UP000054908"/>
    </source>
</evidence>
<dbReference type="InterPro" id="IPR057326">
    <property type="entry name" value="KR_dom"/>
</dbReference>
<dbReference type="UniPathway" id="UPA00094"/>
<dbReference type="SUPFAM" id="SSF47336">
    <property type="entry name" value="ACP-like"/>
    <property type="match status" value="1"/>
</dbReference>